<protein>
    <submittedName>
        <fullName evidence="10">Permease</fullName>
    </submittedName>
</protein>
<evidence type="ECO:0000256" key="2">
    <source>
        <dbReference type="ARBA" id="ARBA00010145"/>
    </source>
</evidence>
<feature type="transmembrane region" description="Helical" evidence="9">
    <location>
        <begin position="64"/>
        <end position="87"/>
    </location>
</feature>
<dbReference type="PANTHER" id="PTHR36838:SF1">
    <property type="entry name" value="SLR1864 PROTEIN"/>
    <property type="match status" value="1"/>
</dbReference>
<feature type="transmembrane region" description="Helical" evidence="9">
    <location>
        <begin position="227"/>
        <end position="246"/>
    </location>
</feature>
<gene>
    <name evidence="10" type="ORF">B4915_01835</name>
</gene>
<evidence type="ECO:0000256" key="9">
    <source>
        <dbReference type="SAM" id="Phobius"/>
    </source>
</evidence>
<reference evidence="10 11" key="1">
    <citation type="journal article" date="2017" name="New Microbes New Infect">
        <title>Genome sequence of 'Leucobacter massiliensis' sp. nov. isolated from human pharynx after travel to the 2014 Hajj.</title>
        <authorList>
            <person name="Leangapichart T."/>
            <person name="Gautret P."/>
            <person name="Nguyen T.T."/>
            <person name="Armstrong N."/>
            <person name="Rolain J.M."/>
        </authorList>
    </citation>
    <scope>NUCLEOTIDE SEQUENCE [LARGE SCALE GENOMIC DNA]</scope>
    <source>
        <strain evidence="10 11">122RC15</strain>
    </source>
</reference>
<dbReference type="GO" id="GO:0055085">
    <property type="term" value="P:transmembrane transport"/>
    <property type="evidence" value="ECO:0007669"/>
    <property type="project" value="InterPro"/>
</dbReference>
<dbReference type="InterPro" id="IPR004776">
    <property type="entry name" value="Mem_transp_PIN-like"/>
</dbReference>
<dbReference type="Pfam" id="PF03547">
    <property type="entry name" value="Mem_trans"/>
    <property type="match status" value="1"/>
</dbReference>
<keyword evidence="11" id="KW-1185">Reference proteome</keyword>
<comment type="subcellular location">
    <subcellularLocation>
        <location evidence="1">Cell membrane</location>
        <topology evidence="1">Multi-pass membrane protein</topology>
    </subcellularLocation>
</comment>
<dbReference type="PANTHER" id="PTHR36838">
    <property type="entry name" value="AUXIN EFFLUX CARRIER FAMILY PROTEIN"/>
    <property type="match status" value="1"/>
</dbReference>
<comment type="caution">
    <text evidence="10">The sequence shown here is derived from an EMBL/GenBank/DDBJ whole genome shotgun (WGS) entry which is preliminary data.</text>
</comment>
<keyword evidence="4" id="KW-1003">Cell membrane</keyword>
<keyword evidence="7 9" id="KW-0472">Membrane</keyword>
<keyword evidence="6 9" id="KW-1133">Transmembrane helix</keyword>
<evidence type="ECO:0000313" key="10">
    <source>
        <dbReference type="EMBL" id="PRI12433.1"/>
    </source>
</evidence>
<feature type="transmembrane region" description="Helical" evidence="9">
    <location>
        <begin position="34"/>
        <end position="52"/>
    </location>
</feature>
<keyword evidence="3" id="KW-0813">Transport</keyword>
<accession>A0A2S9QS70</accession>
<feature type="region of interest" description="Disordered" evidence="8">
    <location>
        <begin position="150"/>
        <end position="180"/>
    </location>
</feature>
<organism evidence="10 11">
    <name type="scientific">Leucobacter massiliensis</name>
    <dbReference type="NCBI Taxonomy" id="1686285"/>
    <lineage>
        <taxon>Bacteria</taxon>
        <taxon>Bacillati</taxon>
        <taxon>Actinomycetota</taxon>
        <taxon>Actinomycetes</taxon>
        <taxon>Micrococcales</taxon>
        <taxon>Microbacteriaceae</taxon>
        <taxon>Leucobacter</taxon>
    </lineage>
</organism>
<dbReference type="RefSeq" id="WP_105804136.1">
    <property type="nucleotide sequence ID" value="NZ_MWZD01000012.1"/>
</dbReference>
<evidence type="ECO:0000256" key="6">
    <source>
        <dbReference type="ARBA" id="ARBA00022989"/>
    </source>
</evidence>
<dbReference type="GO" id="GO:0005886">
    <property type="term" value="C:plasma membrane"/>
    <property type="evidence" value="ECO:0007669"/>
    <property type="project" value="UniProtKB-SubCell"/>
</dbReference>
<feature type="transmembrane region" description="Helical" evidence="9">
    <location>
        <begin position="320"/>
        <end position="339"/>
    </location>
</feature>
<comment type="similarity">
    <text evidence="2">Belongs to the auxin efflux carrier (TC 2.A.69) family.</text>
</comment>
<feature type="transmembrane region" description="Helical" evidence="9">
    <location>
        <begin position="195"/>
        <end position="215"/>
    </location>
</feature>
<sequence>MLGVLQGFALILGVIGAGYLAARFGVVEGEQRRVLNNVAFFVATPALLFSVLRQSDPSVMLSPVILVTTAATLLVAAVFVLASRLWFRRDLAGTTLGATTAGYVNANNLGLPVAVYILGDAAYVAPLMLVQLLVFAPTILTILESTRDAPRRAGDAGSGSGDGAGSGSRGSGSDGSGSRGGRSALRGLSIALGRAASNPIIAASLLGLLVALTGLPMPELVMGPIDMLGSAAIPMVLLSFGMSLSGQRALRAGTGRRAVFAAAGLKVLAMPLLAWGIARLAGLPPHETFVATTIAALPTAQNIYNYAATYRRSETMVRDTIFLTTFASLPVIAVIAWLLG</sequence>
<dbReference type="Gene3D" id="1.20.1530.20">
    <property type="match status" value="1"/>
</dbReference>
<evidence type="ECO:0000313" key="11">
    <source>
        <dbReference type="Proteomes" id="UP000238650"/>
    </source>
</evidence>
<feature type="transmembrane region" description="Helical" evidence="9">
    <location>
        <begin position="123"/>
        <end position="143"/>
    </location>
</feature>
<dbReference type="OrthoDB" id="5405318at2"/>
<feature type="transmembrane region" description="Helical" evidence="9">
    <location>
        <begin position="258"/>
        <end position="277"/>
    </location>
</feature>
<feature type="transmembrane region" description="Helical" evidence="9">
    <location>
        <begin position="6"/>
        <end position="22"/>
    </location>
</feature>
<dbReference type="InterPro" id="IPR038770">
    <property type="entry name" value="Na+/solute_symporter_sf"/>
</dbReference>
<evidence type="ECO:0000256" key="1">
    <source>
        <dbReference type="ARBA" id="ARBA00004651"/>
    </source>
</evidence>
<evidence type="ECO:0000256" key="4">
    <source>
        <dbReference type="ARBA" id="ARBA00022475"/>
    </source>
</evidence>
<feature type="transmembrane region" description="Helical" evidence="9">
    <location>
        <begin position="289"/>
        <end position="308"/>
    </location>
</feature>
<keyword evidence="5 9" id="KW-0812">Transmembrane</keyword>
<feature type="compositionally biased region" description="Gly residues" evidence="8">
    <location>
        <begin position="156"/>
        <end position="180"/>
    </location>
</feature>
<dbReference type="EMBL" id="MWZD01000012">
    <property type="protein sequence ID" value="PRI12433.1"/>
    <property type="molecule type" value="Genomic_DNA"/>
</dbReference>
<evidence type="ECO:0000256" key="7">
    <source>
        <dbReference type="ARBA" id="ARBA00023136"/>
    </source>
</evidence>
<evidence type="ECO:0000256" key="3">
    <source>
        <dbReference type="ARBA" id="ARBA00022448"/>
    </source>
</evidence>
<proteinExistence type="inferred from homology"/>
<evidence type="ECO:0000256" key="5">
    <source>
        <dbReference type="ARBA" id="ARBA00022692"/>
    </source>
</evidence>
<feature type="transmembrane region" description="Helical" evidence="9">
    <location>
        <begin position="94"/>
        <end position="117"/>
    </location>
</feature>
<name>A0A2S9QS70_9MICO</name>
<dbReference type="Proteomes" id="UP000238650">
    <property type="component" value="Unassembled WGS sequence"/>
</dbReference>
<evidence type="ECO:0000256" key="8">
    <source>
        <dbReference type="SAM" id="MobiDB-lite"/>
    </source>
</evidence>
<dbReference type="AlphaFoldDB" id="A0A2S9QS70"/>